<sequence length="370" mass="39009">MTSETMTFETTPPEKAGQLRRRRRGRAALIAGCAVLTPAMVAAAVGLGGDTETAAPRRPPPATAQVIRTTLTETTSVDGTLGYGSRETLTAAGRSGTITWLPSPGAMVRRGRAVYSVNADRVPLLYGDMPLYRTLRTGVKGRDVELLERNLAKLGYRGITVDQEFTWATREAVRRWQRNIGVPVTGQVEPGDVFVHPGPIRVAELKTTLGGPAPGPVLAYTGTTKRVTVPLDAADRHLVKKGMKATVKLPGGATVPGVVTGIGKVASESIEQGETVITIEVVVSVRERRARGKLRAFDTAPVKVAVVAEQRENVLAVPVNALIALPGGGYGVEVVQGAVTRSVPVRTGMFADGKVEIAGIDEGTTVVVPT</sequence>
<evidence type="ECO:0000313" key="7">
    <source>
        <dbReference type="Proteomes" id="UP001551675"/>
    </source>
</evidence>
<comment type="subcellular location">
    <subcellularLocation>
        <location evidence="1">Cell envelope</location>
    </subcellularLocation>
</comment>
<feature type="transmembrane region" description="Helical" evidence="4">
    <location>
        <begin position="27"/>
        <end position="49"/>
    </location>
</feature>
<keyword evidence="4" id="KW-1133">Transmembrane helix</keyword>
<dbReference type="Proteomes" id="UP001551675">
    <property type="component" value="Unassembled WGS sequence"/>
</dbReference>
<protein>
    <submittedName>
        <fullName evidence="6">Peptidoglycan-binding protein</fullName>
    </submittedName>
</protein>
<dbReference type="EMBL" id="JBFALK010000014">
    <property type="protein sequence ID" value="MEV0971749.1"/>
    <property type="molecule type" value="Genomic_DNA"/>
</dbReference>
<dbReference type="SUPFAM" id="SSF47090">
    <property type="entry name" value="PGBD-like"/>
    <property type="match status" value="1"/>
</dbReference>
<dbReference type="PANTHER" id="PTHR32347">
    <property type="entry name" value="EFFLUX SYSTEM COMPONENT YKNX-RELATED"/>
    <property type="match status" value="1"/>
</dbReference>
<feature type="domain" description="Peptidoglycan binding-like" evidence="5">
    <location>
        <begin position="141"/>
        <end position="189"/>
    </location>
</feature>
<dbReference type="Gene3D" id="2.40.420.20">
    <property type="match status" value="1"/>
</dbReference>
<proteinExistence type="predicted"/>
<dbReference type="Pfam" id="PF01471">
    <property type="entry name" value="PG_binding_1"/>
    <property type="match status" value="1"/>
</dbReference>
<name>A0ABV3GJC4_MICGL</name>
<accession>A0ABV3GJC4</accession>
<dbReference type="Gene3D" id="1.10.101.10">
    <property type="entry name" value="PGBD-like superfamily/PGBD"/>
    <property type="match status" value="1"/>
</dbReference>
<evidence type="ECO:0000313" key="6">
    <source>
        <dbReference type="EMBL" id="MEV0971749.1"/>
    </source>
</evidence>
<keyword evidence="7" id="KW-1185">Reference proteome</keyword>
<gene>
    <name evidence="6" type="ORF">AB0I59_24330</name>
</gene>
<evidence type="ECO:0000256" key="4">
    <source>
        <dbReference type="SAM" id="Phobius"/>
    </source>
</evidence>
<feature type="region of interest" description="Disordered" evidence="3">
    <location>
        <begin position="1"/>
        <end position="21"/>
    </location>
</feature>
<dbReference type="InterPro" id="IPR036366">
    <property type="entry name" value="PGBDSf"/>
</dbReference>
<dbReference type="InterPro" id="IPR050465">
    <property type="entry name" value="UPF0194_transport"/>
</dbReference>
<evidence type="ECO:0000256" key="3">
    <source>
        <dbReference type="SAM" id="MobiDB-lite"/>
    </source>
</evidence>
<dbReference type="InterPro" id="IPR036365">
    <property type="entry name" value="PGBD-like_sf"/>
</dbReference>
<evidence type="ECO:0000256" key="1">
    <source>
        <dbReference type="ARBA" id="ARBA00004196"/>
    </source>
</evidence>
<feature type="compositionally biased region" description="Polar residues" evidence="3">
    <location>
        <begin position="1"/>
        <end position="10"/>
    </location>
</feature>
<organism evidence="6 7">
    <name type="scientific">Microtetraspora glauca</name>
    <dbReference type="NCBI Taxonomy" id="1996"/>
    <lineage>
        <taxon>Bacteria</taxon>
        <taxon>Bacillati</taxon>
        <taxon>Actinomycetota</taxon>
        <taxon>Actinomycetes</taxon>
        <taxon>Streptosporangiales</taxon>
        <taxon>Streptosporangiaceae</taxon>
        <taxon>Microtetraspora</taxon>
    </lineage>
</organism>
<evidence type="ECO:0000259" key="5">
    <source>
        <dbReference type="Pfam" id="PF01471"/>
    </source>
</evidence>
<dbReference type="PANTHER" id="PTHR32347:SF23">
    <property type="entry name" value="BLL5650 PROTEIN"/>
    <property type="match status" value="1"/>
</dbReference>
<keyword evidence="4" id="KW-0812">Transmembrane</keyword>
<evidence type="ECO:0000256" key="2">
    <source>
        <dbReference type="ARBA" id="ARBA00023054"/>
    </source>
</evidence>
<keyword evidence="2" id="KW-0175">Coiled coil</keyword>
<keyword evidence="4" id="KW-0472">Membrane</keyword>
<dbReference type="InterPro" id="IPR002477">
    <property type="entry name" value="Peptidoglycan-bd-like"/>
</dbReference>
<dbReference type="RefSeq" id="WP_358136271.1">
    <property type="nucleotide sequence ID" value="NZ_JBFALK010000014.1"/>
</dbReference>
<comment type="caution">
    <text evidence="6">The sequence shown here is derived from an EMBL/GenBank/DDBJ whole genome shotgun (WGS) entry which is preliminary data.</text>
</comment>
<reference evidence="6 7" key="1">
    <citation type="submission" date="2024-06" db="EMBL/GenBank/DDBJ databases">
        <title>The Natural Products Discovery Center: Release of the First 8490 Sequenced Strains for Exploring Actinobacteria Biosynthetic Diversity.</title>
        <authorList>
            <person name="Kalkreuter E."/>
            <person name="Kautsar S.A."/>
            <person name="Yang D."/>
            <person name="Bader C.D."/>
            <person name="Teijaro C.N."/>
            <person name="Fluegel L."/>
            <person name="Davis C.M."/>
            <person name="Simpson J.R."/>
            <person name="Lauterbach L."/>
            <person name="Steele A.D."/>
            <person name="Gui C."/>
            <person name="Meng S."/>
            <person name="Li G."/>
            <person name="Viehrig K."/>
            <person name="Ye F."/>
            <person name="Su P."/>
            <person name="Kiefer A.F."/>
            <person name="Nichols A."/>
            <person name="Cepeda A.J."/>
            <person name="Yan W."/>
            <person name="Fan B."/>
            <person name="Jiang Y."/>
            <person name="Adhikari A."/>
            <person name="Zheng C.-J."/>
            <person name="Schuster L."/>
            <person name="Cowan T.M."/>
            <person name="Smanski M.J."/>
            <person name="Chevrette M.G."/>
            <person name="De Carvalho L.P.S."/>
            <person name="Shen B."/>
        </authorList>
    </citation>
    <scope>NUCLEOTIDE SEQUENCE [LARGE SCALE GENOMIC DNA]</scope>
    <source>
        <strain evidence="6 7">NPDC050100</strain>
    </source>
</reference>